<reference evidence="3 4" key="1">
    <citation type="submission" date="2016-08" db="EMBL/GenBank/DDBJ databases">
        <title>A Parts List for Fungal Cellulosomes Revealed by Comparative Genomics.</title>
        <authorList>
            <consortium name="DOE Joint Genome Institute"/>
            <person name="Haitjema C.H."/>
            <person name="Gilmore S.P."/>
            <person name="Henske J.K."/>
            <person name="Solomon K.V."/>
            <person name="De Groot R."/>
            <person name="Kuo A."/>
            <person name="Mondo S.J."/>
            <person name="Salamov A.A."/>
            <person name="Labutti K."/>
            <person name="Zhao Z."/>
            <person name="Chiniquy J."/>
            <person name="Barry K."/>
            <person name="Brewer H.M."/>
            <person name="Purvine S.O."/>
            <person name="Wright A.T."/>
            <person name="Boxma B."/>
            <person name="Van Alen T."/>
            <person name="Hackstein J.H."/>
            <person name="Baker S.E."/>
            <person name="Grigoriev I.V."/>
            <person name="O'Malley M.A."/>
        </authorList>
    </citation>
    <scope>NUCLEOTIDE SEQUENCE [LARGE SCALE GENOMIC DNA]</scope>
    <source>
        <strain evidence="3 4">G1</strain>
    </source>
</reference>
<dbReference type="AlphaFoldDB" id="A0A1Y2AY28"/>
<feature type="transmembrane region" description="Helical" evidence="2">
    <location>
        <begin position="260"/>
        <end position="280"/>
    </location>
</feature>
<evidence type="ECO:0000256" key="1">
    <source>
        <dbReference type="SAM" id="MobiDB-lite"/>
    </source>
</evidence>
<dbReference type="Proteomes" id="UP000193920">
    <property type="component" value="Unassembled WGS sequence"/>
</dbReference>
<keyword evidence="2" id="KW-0472">Membrane</keyword>
<keyword evidence="4" id="KW-1185">Reference proteome</keyword>
<proteinExistence type="predicted"/>
<protein>
    <recommendedName>
        <fullName evidence="5">G-protein coupled receptors family 1 profile domain-containing protein</fullName>
    </recommendedName>
</protein>
<evidence type="ECO:0000256" key="2">
    <source>
        <dbReference type="SAM" id="Phobius"/>
    </source>
</evidence>
<organism evidence="3 4">
    <name type="scientific">Neocallimastix californiae</name>
    <dbReference type="NCBI Taxonomy" id="1754190"/>
    <lineage>
        <taxon>Eukaryota</taxon>
        <taxon>Fungi</taxon>
        <taxon>Fungi incertae sedis</taxon>
        <taxon>Chytridiomycota</taxon>
        <taxon>Chytridiomycota incertae sedis</taxon>
        <taxon>Neocallimastigomycetes</taxon>
        <taxon>Neocallimastigales</taxon>
        <taxon>Neocallimastigaceae</taxon>
        <taxon>Neocallimastix</taxon>
    </lineage>
</organism>
<keyword evidence="2" id="KW-1133">Transmembrane helix</keyword>
<feature type="transmembrane region" description="Helical" evidence="2">
    <location>
        <begin position="140"/>
        <end position="160"/>
    </location>
</feature>
<name>A0A1Y2AY28_9FUNG</name>
<evidence type="ECO:0000313" key="4">
    <source>
        <dbReference type="Proteomes" id="UP000193920"/>
    </source>
</evidence>
<dbReference type="EMBL" id="MCOG01000193">
    <property type="protein sequence ID" value="ORY27396.1"/>
    <property type="molecule type" value="Genomic_DNA"/>
</dbReference>
<comment type="caution">
    <text evidence="3">The sequence shown here is derived from an EMBL/GenBank/DDBJ whole genome shotgun (WGS) entry which is preliminary data.</text>
</comment>
<evidence type="ECO:0008006" key="5">
    <source>
        <dbReference type="Google" id="ProtNLM"/>
    </source>
</evidence>
<feature type="transmembrane region" description="Helical" evidence="2">
    <location>
        <begin position="105"/>
        <end position="128"/>
    </location>
</feature>
<gene>
    <name evidence="3" type="ORF">LY90DRAFT_95971</name>
</gene>
<feature type="region of interest" description="Disordered" evidence="1">
    <location>
        <begin position="388"/>
        <end position="408"/>
    </location>
</feature>
<keyword evidence="2" id="KW-0812">Transmembrane</keyword>
<feature type="transmembrane region" description="Helical" evidence="2">
    <location>
        <begin position="227"/>
        <end position="248"/>
    </location>
</feature>
<evidence type="ECO:0000313" key="3">
    <source>
        <dbReference type="EMBL" id="ORY27396.1"/>
    </source>
</evidence>
<sequence length="426" mass="48889">MFVNTSSETLFDSYVKRDSIDTSSINTSSTNNENDLISMASRFSLIIIILSWYIYGKYSFLCLRGLVRHKNFNFLFPLTAALFAFSNNTNDIWNYIYHAKNCTPFYHIFIFTATLNWAPISWLQAYRLAIISNIYLPKRVSLSIITLAVLLSLTYCYCYFNNLINFRESRNADGCALANGSPWSRRVMLSDLCDSIFSMASICIIIFKSIMHLKELNTKNEKLNNLVGQGIIELFIIALAKTIIYPFIIKFEEKPGFDFFWDILSIIVIISAFNLVNFPYEQSDMEKSYRNDLRRNVFKFFDSNIGSGNNSNYTNYTNNRSIHNATFIKSDSSTFLNNLSKTSFKKEGFNPSFKLNSGGNGSLFNNNTNLFNNDFNGYNTLSKKEVHSSNGTLSKTSNSPTSDSTFNTNNYYNKNGNMYTFNYSNY</sequence>
<feature type="compositionally biased region" description="Polar residues" evidence="1">
    <location>
        <begin position="388"/>
        <end position="404"/>
    </location>
</feature>
<accession>A0A1Y2AY28</accession>